<evidence type="ECO:0000256" key="4">
    <source>
        <dbReference type="ARBA" id="ARBA00023163"/>
    </source>
</evidence>
<evidence type="ECO:0000256" key="3">
    <source>
        <dbReference type="ARBA" id="ARBA00023125"/>
    </source>
</evidence>
<dbReference type="InterPro" id="IPR044210">
    <property type="entry name" value="Tfc3-like"/>
</dbReference>
<organism evidence="9 10">
    <name type="scientific">Rickenella mellea</name>
    <dbReference type="NCBI Taxonomy" id="50990"/>
    <lineage>
        <taxon>Eukaryota</taxon>
        <taxon>Fungi</taxon>
        <taxon>Dikarya</taxon>
        <taxon>Basidiomycota</taxon>
        <taxon>Agaricomycotina</taxon>
        <taxon>Agaricomycetes</taxon>
        <taxon>Hymenochaetales</taxon>
        <taxon>Rickenellaceae</taxon>
        <taxon>Rickenella</taxon>
    </lineage>
</organism>
<dbReference type="SUPFAM" id="SSF46785">
    <property type="entry name" value="Winged helix' DNA-binding domain"/>
    <property type="match status" value="1"/>
</dbReference>
<evidence type="ECO:0000313" key="9">
    <source>
        <dbReference type="EMBL" id="TDL28869.1"/>
    </source>
</evidence>
<name>A0A4Y7QPQ0_9AGAM</name>
<dbReference type="PANTHER" id="PTHR15180">
    <property type="entry name" value="GENERAL TRANSCRIPTION FACTOR 3C POLYPEPTIDE 1"/>
    <property type="match status" value="1"/>
</dbReference>
<dbReference type="Pfam" id="PF04182">
    <property type="entry name" value="B-block_TFIIIC"/>
    <property type="match status" value="1"/>
</dbReference>
<keyword evidence="10" id="KW-1185">Reference proteome</keyword>
<dbReference type="CDD" id="cd16169">
    <property type="entry name" value="Tau138_eWH"/>
    <property type="match status" value="1"/>
</dbReference>
<keyword evidence="4" id="KW-0804">Transcription</keyword>
<evidence type="ECO:0000256" key="6">
    <source>
        <dbReference type="SAM" id="MobiDB-lite"/>
    </source>
</evidence>
<dbReference type="PANTHER" id="PTHR15180:SF1">
    <property type="entry name" value="GENERAL TRANSCRIPTION FACTOR 3C POLYPEPTIDE 1"/>
    <property type="match status" value="1"/>
</dbReference>
<feature type="compositionally biased region" description="Acidic residues" evidence="6">
    <location>
        <begin position="233"/>
        <end position="242"/>
    </location>
</feature>
<dbReference type="GO" id="GO:0006384">
    <property type="term" value="P:transcription initiation at RNA polymerase III promoter"/>
    <property type="evidence" value="ECO:0007669"/>
    <property type="project" value="InterPro"/>
</dbReference>
<dbReference type="OrthoDB" id="68020at2759"/>
<feature type="region of interest" description="Disordered" evidence="6">
    <location>
        <begin position="522"/>
        <end position="638"/>
    </location>
</feature>
<reference evidence="9 10" key="1">
    <citation type="submission" date="2018-06" db="EMBL/GenBank/DDBJ databases">
        <title>A transcriptomic atlas of mushroom development highlights an independent origin of complex multicellularity.</title>
        <authorList>
            <consortium name="DOE Joint Genome Institute"/>
            <person name="Krizsan K."/>
            <person name="Almasi E."/>
            <person name="Merenyi Z."/>
            <person name="Sahu N."/>
            <person name="Viragh M."/>
            <person name="Koszo T."/>
            <person name="Mondo S."/>
            <person name="Kiss B."/>
            <person name="Balint B."/>
            <person name="Kues U."/>
            <person name="Barry K."/>
            <person name="Hegedus J.C."/>
            <person name="Henrissat B."/>
            <person name="Johnson J."/>
            <person name="Lipzen A."/>
            <person name="Ohm R."/>
            <person name="Nagy I."/>
            <person name="Pangilinan J."/>
            <person name="Yan J."/>
            <person name="Xiong Y."/>
            <person name="Grigoriev I.V."/>
            <person name="Hibbett D.S."/>
            <person name="Nagy L.G."/>
        </authorList>
    </citation>
    <scope>NUCLEOTIDE SEQUENCE [LARGE SCALE GENOMIC DNA]</scope>
    <source>
        <strain evidence="9 10">SZMC22713</strain>
    </source>
</reference>
<evidence type="ECO:0000313" key="10">
    <source>
        <dbReference type="Proteomes" id="UP000294933"/>
    </source>
</evidence>
<feature type="compositionally biased region" description="Basic residues" evidence="6">
    <location>
        <begin position="627"/>
        <end position="638"/>
    </location>
</feature>
<dbReference type="InterPro" id="IPR007309">
    <property type="entry name" value="TFIIIC_Bblock-bd"/>
</dbReference>
<evidence type="ECO:0000256" key="1">
    <source>
        <dbReference type="ARBA" id="ARBA00004123"/>
    </source>
</evidence>
<dbReference type="GO" id="GO:0005634">
    <property type="term" value="C:nucleus"/>
    <property type="evidence" value="ECO:0007669"/>
    <property type="project" value="UniProtKB-SubCell"/>
</dbReference>
<dbReference type="InterPro" id="IPR046488">
    <property type="entry name" value="Sfc3/Tfc3_C"/>
</dbReference>
<dbReference type="STRING" id="50990.A0A4Y7QPQ0"/>
<keyword evidence="5" id="KW-0539">Nucleus</keyword>
<feature type="compositionally biased region" description="Polar residues" evidence="6">
    <location>
        <begin position="694"/>
        <end position="712"/>
    </location>
</feature>
<feature type="region of interest" description="Disordered" evidence="6">
    <location>
        <begin position="2032"/>
        <end position="2055"/>
    </location>
</feature>
<feature type="compositionally biased region" description="Polar residues" evidence="6">
    <location>
        <begin position="784"/>
        <end position="794"/>
    </location>
</feature>
<dbReference type="Proteomes" id="UP000294933">
    <property type="component" value="Unassembled WGS sequence"/>
</dbReference>
<accession>A0A4Y7QPQ0</accession>
<dbReference type="InterPro" id="IPR036390">
    <property type="entry name" value="WH_DNA-bd_sf"/>
</dbReference>
<feature type="region of interest" description="Disordered" evidence="6">
    <location>
        <begin position="1646"/>
        <end position="1674"/>
    </location>
</feature>
<protein>
    <submittedName>
        <fullName evidence="9">Uncharacterized protein</fullName>
    </submittedName>
</protein>
<feature type="domain" description="Transcription factor tau subunit sfc3/Tfc3 C-terminal" evidence="8">
    <location>
        <begin position="1676"/>
        <end position="2027"/>
    </location>
</feature>
<dbReference type="GO" id="GO:0003677">
    <property type="term" value="F:DNA binding"/>
    <property type="evidence" value="ECO:0007669"/>
    <property type="project" value="UniProtKB-KW"/>
</dbReference>
<evidence type="ECO:0000256" key="2">
    <source>
        <dbReference type="ARBA" id="ARBA00022553"/>
    </source>
</evidence>
<feature type="compositionally biased region" description="Low complexity" evidence="6">
    <location>
        <begin position="749"/>
        <end position="758"/>
    </location>
</feature>
<feature type="region of interest" description="Disordered" evidence="6">
    <location>
        <begin position="225"/>
        <end position="253"/>
    </location>
</feature>
<feature type="region of interest" description="Disordered" evidence="6">
    <location>
        <begin position="845"/>
        <end position="964"/>
    </location>
</feature>
<feature type="compositionally biased region" description="Basic and acidic residues" evidence="6">
    <location>
        <begin position="939"/>
        <end position="950"/>
    </location>
</feature>
<dbReference type="EMBL" id="ML170157">
    <property type="protein sequence ID" value="TDL28869.1"/>
    <property type="molecule type" value="Genomic_DNA"/>
</dbReference>
<evidence type="ECO:0000256" key="5">
    <source>
        <dbReference type="ARBA" id="ARBA00023242"/>
    </source>
</evidence>
<dbReference type="GO" id="GO:0042791">
    <property type="term" value="P:5S class rRNA transcription by RNA polymerase III"/>
    <property type="evidence" value="ECO:0007669"/>
    <property type="project" value="TreeGrafter"/>
</dbReference>
<gene>
    <name evidence="9" type="ORF">BD410DRAFT_738661</name>
</gene>
<feature type="region of interest" description="Disordered" evidence="6">
    <location>
        <begin position="650"/>
        <end position="806"/>
    </location>
</feature>
<evidence type="ECO:0000259" key="7">
    <source>
        <dbReference type="Pfam" id="PF04182"/>
    </source>
</evidence>
<feature type="compositionally biased region" description="Polar residues" evidence="6">
    <location>
        <begin position="916"/>
        <end position="928"/>
    </location>
</feature>
<feature type="compositionally biased region" description="Basic residues" evidence="6">
    <location>
        <begin position="763"/>
        <end position="777"/>
    </location>
</feature>
<comment type="subcellular location">
    <subcellularLocation>
        <location evidence="1">Nucleus</location>
    </subcellularLocation>
</comment>
<keyword evidence="3" id="KW-0238">DNA-binding</keyword>
<feature type="compositionally biased region" description="Basic and acidic residues" evidence="6">
    <location>
        <begin position="243"/>
        <end position="253"/>
    </location>
</feature>
<dbReference type="GO" id="GO:0000127">
    <property type="term" value="C:transcription factor TFIIIC complex"/>
    <property type="evidence" value="ECO:0007669"/>
    <property type="project" value="InterPro"/>
</dbReference>
<feature type="compositionally biased region" description="Low complexity" evidence="6">
    <location>
        <begin position="866"/>
        <end position="877"/>
    </location>
</feature>
<dbReference type="Pfam" id="PF20222">
    <property type="entry name" value="DUF6581"/>
    <property type="match status" value="1"/>
</dbReference>
<evidence type="ECO:0000259" key="8">
    <source>
        <dbReference type="Pfam" id="PF20222"/>
    </source>
</evidence>
<sequence>MDELVEHCLRELAFDGELGCNVSRLTDFIHDFHNSNPTHPQVQDSTYHSFVWSIISQQPAVRIGIPPPGQNNEVYVPLQAKAAKKAKDAGTDQQVPTAMTLQVIPEARVSSLEDLSAKYGDRLRIAVDPETSFAAITGSHVRPSKLSPMVYAALQFISRARESGISVTDLGKKTGYDQKTCFYLVKQLIILDLIVKLRRGGNSQNFCVHKYFFERNSLWKQIRDEEARGTQDDPVEIEGSDEDREKSQTPRDAVRQQLRFDPIDSRHLSSLTLIRSRLVKLLKHSGGVHIYHNIMLSIGFLNPTRTERRFFITRLRELIAEGTIEKVLVPTDSSRSATHRLLCIRLVPSEENKVEEVEGAVVLPVDTGDDDKEEETMILQESGSIDTGVKANATVHKQLVDLLDASGSRGMTLSELSTRVGDFDRRTLELLLTRLEKYPPPPHLADLGIAQVMETHGRERRHRYFTISGYKALVEQERLDDPNDHYAHRDLSASGGFFPFQPTEVYETTEELVAFQDSFKNLATGKSKPGYKSVNPILPDGTRKKGRPRKVQVDGEATPPNTQAKANGEGGTPKPKRGTKRKQPDDGAGADGSVEAPKKARKPNTKKARIEEEAHPTAPESAEAVSKKSKQSVKSKKKVIAVVEDDATAISPTTKPSHKKSRGLKATPNVPRTEDDHDLQIGSSKALAKDNETIIEQQSKGSVSERTFTNENAMAVDSSPPTPLPRPAPVDDELSFAPPEVPVQRPVASEESSVSTEVTDQRRRPKTPSRPPKKKRRIVETEPRSTPQAVSTSEVMPPADYNPTHDLQDAALQQAAVKPAIAEPEALAGESRVEDVVTTRVIPTIVISPPSPSPLPVLQFPEDRQASTSNEPSSSTRRSSRARKPVVPADGIIRPPITKKQPRASLKSTLMDIAEGSTQDGQNTSQKSPEGAQPFADSAKPERSVDHGSPKDTPSSSSPLRADMTEHDRVGLGIDIDKLDHVMPSVSMTGERDTSVGSNVEIVKASSARAKPNLSQSRRENELLRLLDDLGGIVNTSTREFIEAHVALLESLVKAGEPASAPPGTRLDRRTLETALNNLESRGRIKIVTTTVAIPTGGVRAAKVVYLSTLEQSTVGDFLKNLSKTIPPPQVPVVPHIESNLTHTAHTPRKGRPLQILADDQPGEEPRERWNRNLQRADQLFTYSDDIIREILLMEKQTSAQLYGFVTGKAARARELHIATLRCLEPGEYVSPRIVSRNCRIIDINLYHEDLSISEYCSLIPAQSQEDELERLLSSENGPQRRLKDLPESLKHKMQIGRSRARTRVVDILDVLRILKVVTPLIKSNSPDPWIRCSPNGHYPTAFDPISVPDDAWLTIQTAPQFWCFNSVAPIFLWSVSVNSPPFHKDVPIDSVNDALTFWAEMQKVCGNTEYASTLECPNEGSKTGPPNLSNTMWLRRKTWQSSYLLSWHQQQYLGKFVDVDGNTPFQDADGGAVRLQRICYVVCAPMDAVRRFFITTRAKQLREIDKADDRKNRKSDTGRTRLKAEEKALLAKKASEANQQRELDWDKMVQIVHPQVLSGPAAAKVKYLRNSYLQGVPGKHTQQWQEDIARAIEDAEKTNGVQKLFKKSRFALVKPSRYIPAPPLIASLGTEKAVEALIAQQGEPLPAELKRRQAKRGGGNKGKEPEKPSGTRQHRRFLWTNEYDELARDASVIVRARCRYNHRPDWSALEQVFPAVPRNGVRQRIAALRAAPGAEGYLNRLEDAWHDLWVLHRGTALLPDEDTSSPSNFSMVKHIEFLRRHIDKNAVRVGFSKTSEMAKNVIPATVEELEERYTTTEPQQIAPLWEPMWTAAADESREKFSMKEPFVMEVEHITCNDPSPSSSDVVKVAESALKMAIGNPNDSFNHNRAANMLHIIGDQAISLAQSNLLSQNVLSKLVRDPKKSAPGRTMKISEHNQSALGGNILRDTFLDAAQLEDLYAQEQGAWREWPLLSTDGDTAALIQLVSDHKVEFLFDASQSHARRVALDWNSKKADDEDLEMTSIQIRVDGLDLSPPLDHQSSPQPGTAPIADGTDTSVGTVTHGFRKFGGPACCSRNSDGALDCQACLEESLASLQRTVDHHEMDLTNSLLDHVVKEGSRGANIQHIMALIGGNTSRSQILTVIKRLSTATVPLFFWTGYASAVLVSSHYISAWTVVVSEPERALTRVYPRRWVDISGERIPEVWNAALRAVTSVVLQRPGVCQAELRWRLKAVYDRQEVNDVLEHLVSGGNVERRLDPRYENEMSDIEAAGAEEEKATFWFCGQGRHWFQVM</sequence>
<dbReference type="VEuPathDB" id="FungiDB:BD410DRAFT_738661"/>
<proteinExistence type="predicted"/>
<feature type="domain" description="B-block binding subunit of TFIIIC" evidence="7">
    <location>
        <begin position="148"/>
        <end position="213"/>
    </location>
</feature>
<keyword evidence="2" id="KW-0597">Phosphoprotein</keyword>
<dbReference type="InterPro" id="IPR035625">
    <property type="entry name" value="Tfc3-like_eWH"/>
</dbReference>